<dbReference type="Pfam" id="PF00266">
    <property type="entry name" value="Aminotran_5"/>
    <property type="match status" value="1"/>
</dbReference>
<evidence type="ECO:0000259" key="11">
    <source>
        <dbReference type="Pfam" id="PF00266"/>
    </source>
</evidence>
<gene>
    <name evidence="12" type="ORF">EV189_2484</name>
</gene>
<evidence type="ECO:0000313" key="13">
    <source>
        <dbReference type="Proteomes" id="UP000293638"/>
    </source>
</evidence>
<dbReference type="EMBL" id="SGXD01000003">
    <property type="protein sequence ID" value="RZS87062.1"/>
    <property type="molecule type" value="Genomic_DNA"/>
</dbReference>
<dbReference type="FunFam" id="3.40.640.10:FF:000084">
    <property type="entry name" value="IscS-like cysteine desulfurase"/>
    <property type="match status" value="1"/>
</dbReference>
<comment type="catalytic activity">
    <reaction evidence="9">
        <text>(sulfur carrier)-H + L-cysteine = (sulfur carrier)-SH + L-alanine</text>
        <dbReference type="Rhea" id="RHEA:43892"/>
        <dbReference type="Rhea" id="RHEA-COMP:14737"/>
        <dbReference type="Rhea" id="RHEA-COMP:14739"/>
        <dbReference type="ChEBI" id="CHEBI:29917"/>
        <dbReference type="ChEBI" id="CHEBI:35235"/>
        <dbReference type="ChEBI" id="CHEBI:57972"/>
        <dbReference type="ChEBI" id="CHEBI:64428"/>
        <dbReference type="EC" id="2.8.1.7"/>
    </reaction>
</comment>
<dbReference type="InterPro" id="IPR015421">
    <property type="entry name" value="PyrdxlP-dep_Trfase_major"/>
</dbReference>
<comment type="caution">
    <text evidence="12">The sequence shown here is derived from an EMBL/GenBank/DDBJ whole genome shotgun (WGS) entry which is preliminary data.</text>
</comment>
<accession>A0A4Q7NPP5</accession>
<keyword evidence="6" id="KW-0663">Pyridoxal phosphate</keyword>
<name>A0A4Q7NPP5_9ACTN</name>
<keyword evidence="7" id="KW-0408">Iron</keyword>
<protein>
    <recommendedName>
        <fullName evidence="3">cysteine desulfurase</fullName>
        <ecNumber evidence="3">2.8.1.7</ecNumber>
    </recommendedName>
</protein>
<dbReference type="EC" id="2.8.1.7" evidence="3"/>
<dbReference type="Gene3D" id="3.90.1150.10">
    <property type="entry name" value="Aspartate Aminotransferase, domain 1"/>
    <property type="match status" value="1"/>
</dbReference>
<dbReference type="Gene3D" id="3.40.640.10">
    <property type="entry name" value="Type I PLP-dependent aspartate aminotransferase-like (Major domain)"/>
    <property type="match status" value="1"/>
</dbReference>
<dbReference type="InterPro" id="IPR015422">
    <property type="entry name" value="PyrdxlP-dep_Trfase_small"/>
</dbReference>
<dbReference type="PIRSF" id="PIRSF005572">
    <property type="entry name" value="NifS"/>
    <property type="match status" value="1"/>
</dbReference>
<evidence type="ECO:0000256" key="8">
    <source>
        <dbReference type="ARBA" id="ARBA00023014"/>
    </source>
</evidence>
<dbReference type="InterPro" id="IPR000192">
    <property type="entry name" value="Aminotrans_V_dom"/>
</dbReference>
<evidence type="ECO:0000256" key="1">
    <source>
        <dbReference type="ARBA" id="ARBA00001933"/>
    </source>
</evidence>
<dbReference type="SUPFAM" id="SSF53383">
    <property type="entry name" value="PLP-dependent transferases"/>
    <property type="match status" value="1"/>
</dbReference>
<dbReference type="PROSITE" id="PS00595">
    <property type="entry name" value="AA_TRANSFER_CLASS_5"/>
    <property type="match status" value="1"/>
</dbReference>
<comment type="similarity">
    <text evidence="2">Belongs to the class-V pyridoxal-phosphate-dependent aminotransferase family. NifS/IscS subfamily.</text>
</comment>
<evidence type="ECO:0000256" key="6">
    <source>
        <dbReference type="ARBA" id="ARBA00022898"/>
    </source>
</evidence>
<dbReference type="InterPro" id="IPR016454">
    <property type="entry name" value="Cysteine_dSase"/>
</dbReference>
<evidence type="ECO:0000256" key="5">
    <source>
        <dbReference type="ARBA" id="ARBA00022723"/>
    </source>
</evidence>
<organism evidence="12 13">
    <name type="scientific">Motilibacter rhizosphaerae</name>
    <dbReference type="NCBI Taxonomy" id="598652"/>
    <lineage>
        <taxon>Bacteria</taxon>
        <taxon>Bacillati</taxon>
        <taxon>Actinomycetota</taxon>
        <taxon>Actinomycetes</taxon>
        <taxon>Motilibacterales</taxon>
        <taxon>Motilibacteraceae</taxon>
        <taxon>Motilibacter</taxon>
    </lineage>
</organism>
<dbReference type="InterPro" id="IPR020578">
    <property type="entry name" value="Aminotrans_V_PyrdxlP_BS"/>
</dbReference>
<evidence type="ECO:0000256" key="3">
    <source>
        <dbReference type="ARBA" id="ARBA00012239"/>
    </source>
</evidence>
<dbReference type="GO" id="GO:0031071">
    <property type="term" value="F:cysteine desulfurase activity"/>
    <property type="evidence" value="ECO:0007669"/>
    <property type="project" value="UniProtKB-EC"/>
</dbReference>
<dbReference type="Gene3D" id="1.10.260.50">
    <property type="match status" value="1"/>
</dbReference>
<sequence>MGAMAYLDHAATTPLRPEAAEVLTRLLGVTGNPSSVHADGRAARRHVEEAREQVAAAVGARPAEVVFTGSGTEADNLAVKGIFWSRRAEDARRTRVLVSPLEHSAVSASAHWLAQAQGATVETVRVDPHGRLDLDHLAELVAADPGSVALVSVMAASNEIGTVQPLAEVVAVAAPHGIPVHSDAVQALPAVPLDVAALGLDALAVSAHKVGGPLGVGALVLRGATAVTPVLHGGGQERDVRSGSVPHVLTAAFGAAVSASQAARQEEVRRLRELRDRLVAGVQGLDPSARLNGDPAHGLPGLASVVFPGCDAQAALQLLDAEGVSCSAGSACHAGVSGPSDVLLATGLEPEDAAATLRFSLGHTSTAADVAALLEVLPTVLDRARRAALLGV</sequence>
<dbReference type="Proteomes" id="UP000293638">
    <property type="component" value="Unassembled WGS sequence"/>
</dbReference>
<evidence type="ECO:0000256" key="4">
    <source>
        <dbReference type="ARBA" id="ARBA00022679"/>
    </source>
</evidence>
<evidence type="ECO:0000256" key="10">
    <source>
        <dbReference type="RuleBase" id="RU004504"/>
    </source>
</evidence>
<reference evidence="12 13" key="1">
    <citation type="submission" date="2019-02" db="EMBL/GenBank/DDBJ databases">
        <title>Genomic Encyclopedia of Type Strains, Phase IV (KMG-IV): sequencing the most valuable type-strain genomes for metagenomic binning, comparative biology and taxonomic classification.</title>
        <authorList>
            <person name="Goeker M."/>
        </authorList>
    </citation>
    <scope>NUCLEOTIDE SEQUENCE [LARGE SCALE GENOMIC DNA]</scope>
    <source>
        <strain evidence="12 13">DSM 45622</strain>
    </source>
</reference>
<feature type="domain" description="Aminotransferase class V" evidence="11">
    <location>
        <begin position="6"/>
        <end position="373"/>
    </location>
</feature>
<keyword evidence="4" id="KW-0808">Transferase</keyword>
<comment type="cofactor">
    <cofactor evidence="1 10">
        <name>pyridoxal 5'-phosphate</name>
        <dbReference type="ChEBI" id="CHEBI:597326"/>
    </cofactor>
</comment>
<dbReference type="GO" id="GO:0051536">
    <property type="term" value="F:iron-sulfur cluster binding"/>
    <property type="evidence" value="ECO:0007669"/>
    <property type="project" value="UniProtKB-KW"/>
</dbReference>
<dbReference type="PANTHER" id="PTHR11601:SF34">
    <property type="entry name" value="CYSTEINE DESULFURASE"/>
    <property type="match status" value="1"/>
</dbReference>
<dbReference type="AlphaFoldDB" id="A0A4Q7NPP5"/>
<evidence type="ECO:0000256" key="2">
    <source>
        <dbReference type="ARBA" id="ARBA00006490"/>
    </source>
</evidence>
<keyword evidence="5" id="KW-0479">Metal-binding</keyword>
<dbReference type="GO" id="GO:0046872">
    <property type="term" value="F:metal ion binding"/>
    <property type="evidence" value="ECO:0007669"/>
    <property type="project" value="UniProtKB-KW"/>
</dbReference>
<keyword evidence="13" id="KW-1185">Reference proteome</keyword>
<evidence type="ECO:0000313" key="12">
    <source>
        <dbReference type="EMBL" id="RZS87062.1"/>
    </source>
</evidence>
<keyword evidence="8" id="KW-0411">Iron-sulfur</keyword>
<evidence type="ECO:0000256" key="9">
    <source>
        <dbReference type="ARBA" id="ARBA00050776"/>
    </source>
</evidence>
<dbReference type="PANTHER" id="PTHR11601">
    <property type="entry name" value="CYSTEINE DESULFURYLASE FAMILY MEMBER"/>
    <property type="match status" value="1"/>
</dbReference>
<dbReference type="InterPro" id="IPR015424">
    <property type="entry name" value="PyrdxlP-dep_Trfase"/>
</dbReference>
<proteinExistence type="inferred from homology"/>
<evidence type="ECO:0000256" key="7">
    <source>
        <dbReference type="ARBA" id="ARBA00023004"/>
    </source>
</evidence>